<dbReference type="Proteomes" id="UP000887575">
    <property type="component" value="Unassembled WGS sequence"/>
</dbReference>
<evidence type="ECO:0000259" key="1">
    <source>
        <dbReference type="Pfam" id="PF01431"/>
    </source>
</evidence>
<feature type="domain" description="Peptidase M13 C-terminal" evidence="1">
    <location>
        <begin position="321"/>
        <end position="446"/>
    </location>
</feature>
<dbReference type="InterPro" id="IPR000718">
    <property type="entry name" value="Peptidase_M13"/>
</dbReference>
<dbReference type="SUPFAM" id="SSF55486">
    <property type="entry name" value="Metalloproteases ('zincins'), catalytic domain"/>
    <property type="match status" value="1"/>
</dbReference>
<dbReference type="Pfam" id="PF01431">
    <property type="entry name" value="Peptidase_M13"/>
    <property type="match status" value="1"/>
</dbReference>
<organism evidence="2 3">
    <name type="scientific">Mesorhabditis belari</name>
    <dbReference type="NCBI Taxonomy" id="2138241"/>
    <lineage>
        <taxon>Eukaryota</taxon>
        <taxon>Metazoa</taxon>
        <taxon>Ecdysozoa</taxon>
        <taxon>Nematoda</taxon>
        <taxon>Chromadorea</taxon>
        <taxon>Rhabditida</taxon>
        <taxon>Rhabditina</taxon>
        <taxon>Rhabditomorpha</taxon>
        <taxon>Rhabditoidea</taxon>
        <taxon>Rhabditidae</taxon>
        <taxon>Mesorhabditinae</taxon>
        <taxon>Mesorhabditis</taxon>
    </lineage>
</organism>
<dbReference type="InterPro" id="IPR024079">
    <property type="entry name" value="MetalloPept_cat_dom_sf"/>
</dbReference>
<dbReference type="GO" id="GO:0005886">
    <property type="term" value="C:plasma membrane"/>
    <property type="evidence" value="ECO:0007669"/>
    <property type="project" value="TreeGrafter"/>
</dbReference>
<dbReference type="InterPro" id="IPR018497">
    <property type="entry name" value="Peptidase_M13_C"/>
</dbReference>
<evidence type="ECO:0000313" key="3">
    <source>
        <dbReference type="WBParaSite" id="MBELARI_LOCUS17418"/>
    </source>
</evidence>
<evidence type="ECO:0000313" key="2">
    <source>
        <dbReference type="Proteomes" id="UP000887575"/>
    </source>
</evidence>
<dbReference type="PANTHER" id="PTHR11733">
    <property type="entry name" value="ZINC METALLOPROTEASE FAMILY M13 NEPRILYSIN-RELATED"/>
    <property type="match status" value="1"/>
</dbReference>
<keyword evidence="2" id="KW-1185">Reference proteome</keyword>
<dbReference type="GO" id="GO:0016485">
    <property type="term" value="P:protein processing"/>
    <property type="evidence" value="ECO:0007669"/>
    <property type="project" value="TreeGrafter"/>
</dbReference>
<sequence length="488" mass="57243">MISWLLGGELPRSKILWNLKKYHNKFCVPEIKQDPIWKFIHDATLEFNERDREKQRIDFYMNELKWRCGQNSTCFRQEVDSLKDMDLYTGSPFVQKPSTTDIPASQAYIRSVYNRMMWKELRTYQTTTILHNTLMLKCLFEKKLITPLMEENGNAIIYEMHRRVFRMARRRLLRVDSFKNPYKFVALQSMEKSGIHSAFDQYTRNQKIIDSVYKEYEKIFDRLKESKTMLDMKLVLNRGMIAVDYFLTKFDLAALYTQLKQMEMYNAFMVRGKFITLLDLVTRLFTTKEAEKSTYFATGVRVLAHELGHSYITPYWQGIAKNCTIEHYKETCDIFREKECKSGELTFFEDSADLFGIRTAYDVFEEEMGEKLTDLIEGTDLTNQQAFFYALAGYYCADFPNTQHFGNDMHSSSLARVNGMLRGFPGFQSAFGCSLGDPMFIPEDERCDIFEGGPFRKRPENVIDRLIPSFTINFNVLQNNGTIKLGIN</sequence>
<dbReference type="Gene3D" id="3.40.390.10">
    <property type="entry name" value="Collagenase (Catalytic Domain)"/>
    <property type="match status" value="1"/>
</dbReference>
<accession>A0AAF3ETE4</accession>
<proteinExistence type="predicted"/>
<dbReference type="PROSITE" id="PS51885">
    <property type="entry name" value="NEPRILYSIN"/>
    <property type="match status" value="1"/>
</dbReference>
<dbReference type="GO" id="GO:0004222">
    <property type="term" value="F:metalloendopeptidase activity"/>
    <property type="evidence" value="ECO:0007669"/>
    <property type="project" value="InterPro"/>
</dbReference>
<dbReference type="PANTHER" id="PTHR11733:SF208">
    <property type="entry name" value="PEPTIDASE M13 C-TERMINAL DOMAIN-CONTAINING PROTEIN"/>
    <property type="match status" value="1"/>
</dbReference>
<dbReference type="AlphaFoldDB" id="A0AAF3ETE4"/>
<dbReference type="WBParaSite" id="MBELARI_LOCUS17418">
    <property type="protein sequence ID" value="MBELARI_LOCUS17418"/>
    <property type="gene ID" value="MBELARI_LOCUS17418"/>
</dbReference>
<reference evidence="3" key="1">
    <citation type="submission" date="2024-02" db="UniProtKB">
        <authorList>
            <consortium name="WormBaseParasite"/>
        </authorList>
    </citation>
    <scope>IDENTIFICATION</scope>
</reference>
<name>A0AAF3ETE4_9BILA</name>
<protein>
    <recommendedName>
        <fullName evidence="1">Peptidase M13 C-terminal domain-containing protein</fullName>
    </recommendedName>
</protein>